<evidence type="ECO:0008006" key="3">
    <source>
        <dbReference type="Google" id="ProtNLM"/>
    </source>
</evidence>
<dbReference type="AlphaFoldDB" id="A0A1G2TXD4"/>
<dbReference type="Proteomes" id="UP000177707">
    <property type="component" value="Unassembled WGS sequence"/>
</dbReference>
<protein>
    <recommendedName>
        <fullName evidence="3">VWFA domain-containing protein</fullName>
    </recommendedName>
</protein>
<dbReference type="EMBL" id="MHWB01000009">
    <property type="protein sequence ID" value="OHB01947.1"/>
    <property type="molecule type" value="Genomic_DNA"/>
</dbReference>
<evidence type="ECO:0000313" key="1">
    <source>
        <dbReference type="EMBL" id="OHB01947.1"/>
    </source>
</evidence>
<dbReference type="InterPro" id="IPR036465">
    <property type="entry name" value="vWFA_dom_sf"/>
</dbReference>
<accession>A0A1G2TXD4</accession>
<proteinExistence type="predicted"/>
<organism evidence="1 2">
    <name type="scientific">Candidatus Zambryskibacteria bacterium RIFCSPLOWO2_01_FULL_39_39</name>
    <dbReference type="NCBI Taxonomy" id="1802758"/>
    <lineage>
        <taxon>Bacteria</taxon>
        <taxon>Candidatus Zambryskiibacteriota</taxon>
    </lineage>
</organism>
<dbReference type="SUPFAM" id="SSF53300">
    <property type="entry name" value="vWA-like"/>
    <property type="match status" value="1"/>
</dbReference>
<gene>
    <name evidence="1" type="ORF">A3A96_00710</name>
</gene>
<evidence type="ECO:0000313" key="2">
    <source>
        <dbReference type="Proteomes" id="UP000177707"/>
    </source>
</evidence>
<dbReference type="Gene3D" id="3.40.50.410">
    <property type="entry name" value="von Willebrand factor, type A domain"/>
    <property type="match status" value="1"/>
</dbReference>
<reference evidence="1 2" key="1">
    <citation type="journal article" date="2016" name="Nat. Commun.">
        <title>Thousands of microbial genomes shed light on interconnected biogeochemical processes in an aquifer system.</title>
        <authorList>
            <person name="Anantharaman K."/>
            <person name="Brown C.T."/>
            <person name="Hug L.A."/>
            <person name="Sharon I."/>
            <person name="Castelle C.J."/>
            <person name="Probst A.J."/>
            <person name="Thomas B.C."/>
            <person name="Singh A."/>
            <person name="Wilkins M.J."/>
            <person name="Karaoz U."/>
            <person name="Brodie E.L."/>
            <person name="Williams K.H."/>
            <person name="Hubbard S.S."/>
            <person name="Banfield J.F."/>
        </authorList>
    </citation>
    <scope>NUCLEOTIDE SEQUENCE [LARGE SCALE GENOMIC DNA]</scope>
</reference>
<sequence>MPRMMTDTTMETGKIGGAQAFQFSATRIEHLGATEYTLVTIVIDVTGSVQGFADELLKCLKAAVDSCKKSPRSNNLLLRVILFSSSLRPTGIEEIHGFKPLGEIDPTQYQPFNPYGNTNLYDATFSAVGATNTYAKKLMSQDFLANGIVFVITDGDDNTSSVTMRMIKEEMDRATKGEEIESLVGILIGVNAMQYAPKLDKFAQTSGLKFIDAGEATKGKLAKLAEFVSQSVSSQSQALGSKGPSQKISATI</sequence>
<comment type="caution">
    <text evidence="1">The sequence shown here is derived from an EMBL/GenBank/DDBJ whole genome shotgun (WGS) entry which is preliminary data.</text>
</comment>
<dbReference type="STRING" id="1802758.A3A96_00710"/>
<name>A0A1G2TXD4_9BACT</name>